<dbReference type="PROSITE" id="PS51257">
    <property type="entry name" value="PROKAR_LIPOPROTEIN"/>
    <property type="match status" value="1"/>
</dbReference>
<dbReference type="Pfam" id="PF14343">
    <property type="entry name" value="PrcB_C"/>
    <property type="match status" value="1"/>
</dbReference>
<organism evidence="3 4">
    <name type="scientific">Candidatus Dorea gallistercoris</name>
    <dbReference type="NCBI Taxonomy" id="2838542"/>
    <lineage>
        <taxon>Bacteria</taxon>
        <taxon>Bacillati</taxon>
        <taxon>Bacillota</taxon>
        <taxon>Clostridia</taxon>
        <taxon>Lachnospirales</taxon>
        <taxon>Lachnospiraceae</taxon>
        <taxon>Dorea</taxon>
    </lineage>
</organism>
<accession>A0A9D1UE68</accession>
<comment type="caution">
    <text evidence="3">The sequence shown here is derived from an EMBL/GenBank/DDBJ whole genome shotgun (WGS) entry which is preliminary data.</text>
</comment>
<gene>
    <name evidence="3" type="ORF">H9873_03270</name>
</gene>
<proteinExistence type="predicted"/>
<name>A0A9D1UE68_9FIRM</name>
<reference evidence="3" key="1">
    <citation type="journal article" date="2021" name="PeerJ">
        <title>Extensive microbial diversity within the chicken gut microbiome revealed by metagenomics and culture.</title>
        <authorList>
            <person name="Gilroy R."/>
            <person name="Ravi A."/>
            <person name="Getino M."/>
            <person name="Pursley I."/>
            <person name="Horton D.L."/>
            <person name="Alikhan N.F."/>
            <person name="Baker D."/>
            <person name="Gharbi K."/>
            <person name="Hall N."/>
            <person name="Watson M."/>
            <person name="Adriaenssens E.M."/>
            <person name="Foster-Nyarko E."/>
            <person name="Jarju S."/>
            <person name="Secka A."/>
            <person name="Antonio M."/>
            <person name="Oren A."/>
            <person name="Chaudhuri R.R."/>
            <person name="La Ragione R."/>
            <person name="Hildebrand F."/>
            <person name="Pallen M.J."/>
        </authorList>
    </citation>
    <scope>NUCLEOTIDE SEQUENCE</scope>
    <source>
        <strain evidence="3">ChiSxjej1B13-11762</strain>
    </source>
</reference>
<protein>
    <submittedName>
        <fullName evidence="3">Protease complex subunit PrcB family protein</fullName>
    </submittedName>
</protein>
<dbReference type="AlphaFoldDB" id="A0A9D1UE68"/>
<reference evidence="3" key="2">
    <citation type="submission" date="2021-04" db="EMBL/GenBank/DDBJ databases">
        <authorList>
            <person name="Gilroy R."/>
        </authorList>
    </citation>
    <scope>NUCLEOTIDE SEQUENCE</scope>
    <source>
        <strain evidence="3">ChiSxjej1B13-11762</strain>
    </source>
</reference>
<evidence type="ECO:0000313" key="4">
    <source>
        <dbReference type="Proteomes" id="UP000824263"/>
    </source>
</evidence>
<keyword evidence="3" id="KW-0645">Protease</keyword>
<evidence type="ECO:0000256" key="1">
    <source>
        <dbReference type="SAM" id="SignalP"/>
    </source>
</evidence>
<evidence type="ECO:0000259" key="2">
    <source>
        <dbReference type="Pfam" id="PF14343"/>
    </source>
</evidence>
<keyword evidence="3" id="KW-0378">Hydrolase</keyword>
<keyword evidence="1" id="KW-0732">Signal</keyword>
<feature type="signal peptide" evidence="1">
    <location>
        <begin position="1"/>
        <end position="21"/>
    </location>
</feature>
<dbReference type="InterPro" id="IPR025748">
    <property type="entry name" value="PrcB_C_dom"/>
</dbReference>
<sequence>MKYLQNWGVAFLAGCTLLLSACSIQMDDEEKLRDIEFTVVDQREIPEELGARIEKEKAEAFRFTFADEGWLYLARGYGRKDTGGYSVEVTECYESTNAVCLRTRLRGPSRDEEITEEATWPYIVVKMEYCDKHVIFQ</sequence>
<evidence type="ECO:0000313" key="3">
    <source>
        <dbReference type="EMBL" id="HIW83326.1"/>
    </source>
</evidence>
<dbReference type="GO" id="GO:0008233">
    <property type="term" value="F:peptidase activity"/>
    <property type="evidence" value="ECO:0007669"/>
    <property type="project" value="UniProtKB-KW"/>
</dbReference>
<feature type="domain" description="PrcB C-terminal" evidence="2">
    <location>
        <begin position="71"/>
        <end position="128"/>
    </location>
</feature>
<dbReference type="GO" id="GO:0006508">
    <property type="term" value="P:proteolysis"/>
    <property type="evidence" value="ECO:0007669"/>
    <property type="project" value="UniProtKB-KW"/>
</dbReference>
<feature type="chain" id="PRO_5038586118" evidence="1">
    <location>
        <begin position="22"/>
        <end position="137"/>
    </location>
</feature>
<dbReference type="EMBL" id="DXGF01000059">
    <property type="protein sequence ID" value="HIW83326.1"/>
    <property type="molecule type" value="Genomic_DNA"/>
</dbReference>
<dbReference type="Proteomes" id="UP000824263">
    <property type="component" value="Unassembled WGS sequence"/>
</dbReference>